<dbReference type="EMBL" id="PGTN01000003">
    <property type="protein sequence ID" value="PJF48938.1"/>
    <property type="molecule type" value="Genomic_DNA"/>
</dbReference>
<sequence length="185" mass="19937">MTRTPTTPGLLTGNDAVTATSTDRLVSDKRYKIIEATMRRYGYQGHGLIEALHSAQEAFGYLDDFTLKHIARTLHLPPSKVFGVATFYNLFTLKPQGAHTCVVCLGTACYIKGAREVLAAIEDEYDVKAGGTTRDNQLSLLTARCFGSCALAPVITFDGETIGKVAPTAAAQQIAQRLAAVQQAR</sequence>
<evidence type="ECO:0000256" key="6">
    <source>
        <dbReference type="ARBA" id="ARBA00034078"/>
    </source>
</evidence>
<dbReference type="SUPFAM" id="SSF52833">
    <property type="entry name" value="Thioredoxin-like"/>
    <property type="match status" value="1"/>
</dbReference>
<evidence type="ECO:0000313" key="9">
    <source>
        <dbReference type="Proteomes" id="UP000230790"/>
    </source>
</evidence>
<dbReference type="InterPro" id="IPR042128">
    <property type="entry name" value="NuoE_dom"/>
</dbReference>
<dbReference type="GO" id="GO:0046872">
    <property type="term" value="F:metal ion binding"/>
    <property type="evidence" value="ECO:0007669"/>
    <property type="project" value="UniProtKB-KW"/>
</dbReference>
<dbReference type="NCBIfam" id="NF005747">
    <property type="entry name" value="PRK07571.1"/>
    <property type="match status" value="1"/>
</dbReference>
<evidence type="ECO:0000313" key="8">
    <source>
        <dbReference type="EMBL" id="PJF48938.1"/>
    </source>
</evidence>
<dbReference type="Proteomes" id="UP000230790">
    <property type="component" value="Unassembled WGS sequence"/>
</dbReference>
<feature type="binding site" evidence="7">
    <location>
        <position position="104"/>
    </location>
    <ligand>
        <name>[2Fe-2S] cluster</name>
        <dbReference type="ChEBI" id="CHEBI:190135"/>
    </ligand>
</feature>
<name>A0A2M8QGN9_9CHLR</name>
<keyword evidence="5 7" id="KW-0411">Iron-sulfur</keyword>
<dbReference type="AlphaFoldDB" id="A0A2M8QGN9"/>
<evidence type="ECO:0000256" key="4">
    <source>
        <dbReference type="ARBA" id="ARBA00023004"/>
    </source>
</evidence>
<dbReference type="GO" id="GO:0016491">
    <property type="term" value="F:oxidoreductase activity"/>
    <property type="evidence" value="ECO:0007669"/>
    <property type="project" value="InterPro"/>
</dbReference>
<dbReference type="InterPro" id="IPR036249">
    <property type="entry name" value="Thioredoxin-like_sf"/>
</dbReference>
<comment type="caution">
    <text evidence="8">The sequence shown here is derived from an EMBL/GenBank/DDBJ whole genome shotgun (WGS) entry which is preliminary data.</text>
</comment>
<evidence type="ECO:0000256" key="5">
    <source>
        <dbReference type="ARBA" id="ARBA00023014"/>
    </source>
</evidence>
<evidence type="ECO:0008006" key="10">
    <source>
        <dbReference type="Google" id="ProtNLM"/>
    </source>
</evidence>
<dbReference type="GO" id="GO:0051537">
    <property type="term" value="F:2 iron, 2 sulfur cluster binding"/>
    <property type="evidence" value="ECO:0007669"/>
    <property type="project" value="UniProtKB-KW"/>
</dbReference>
<feature type="binding site" evidence="7">
    <location>
        <position position="109"/>
    </location>
    <ligand>
        <name>[2Fe-2S] cluster</name>
        <dbReference type="ChEBI" id="CHEBI:190135"/>
    </ligand>
</feature>
<keyword evidence="4 7" id="KW-0408">Iron</keyword>
<dbReference type="Pfam" id="PF01257">
    <property type="entry name" value="2Fe-2S_thioredx"/>
    <property type="match status" value="1"/>
</dbReference>
<feature type="binding site" evidence="7">
    <location>
        <position position="145"/>
    </location>
    <ligand>
        <name>[2Fe-2S] cluster</name>
        <dbReference type="ChEBI" id="CHEBI:190135"/>
    </ligand>
</feature>
<dbReference type="PANTHER" id="PTHR43342">
    <property type="entry name" value="NADH-QUINONE OXIDOREDUCTASE, E SUBUNIT"/>
    <property type="match status" value="1"/>
</dbReference>
<evidence type="ECO:0000256" key="3">
    <source>
        <dbReference type="ARBA" id="ARBA00022723"/>
    </source>
</evidence>
<evidence type="ECO:0000256" key="7">
    <source>
        <dbReference type="PIRSR" id="PIRSR000216-1"/>
    </source>
</evidence>
<dbReference type="Gene3D" id="1.10.10.1590">
    <property type="entry name" value="NADH-quinone oxidoreductase subunit E"/>
    <property type="match status" value="1"/>
</dbReference>
<reference evidence="8 9" key="1">
    <citation type="submission" date="2017-11" db="EMBL/GenBank/DDBJ databases">
        <title>Evolution of Phototrophy in the Chloroflexi Phylum Driven by Horizontal Gene Transfer.</title>
        <authorList>
            <person name="Ward L.M."/>
            <person name="Hemp J."/>
            <person name="Shih P.M."/>
            <person name="Mcglynn S.E."/>
            <person name="Fischer W."/>
        </authorList>
    </citation>
    <scope>NUCLEOTIDE SEQUENCE [LARGE SCALE GENOMIC DNA]</scope>
    <source>
        <strain evidence="8">JP3_7</strain>
    </source>
</reference>
<proteinExistence type="inferred from homology"/>
<keyword evidence="3 7" id="KW-0479">Metal-binding</keyword>
<gene>
    <name evidence="8" type="ORF">CUN48_00850</name>
</gene>
<dbReference type="PIRSF" id="PIRSF000216">
    <property type="entry name" value="NADH_DH_24kDa"/>
    <property type="match status" value="1"/>
</dbReference>
<dbReference type="InterPro" id="IPR002023">
    <property type="entry name" value="NuoE-like"/>
</dbReference>
<keyword evidence="2 7" id="KW-0001">2Fe-2S</keyword>
<evidence type="ECO:0000256" key="1">
    <source>
        <dbReference type="ARBA" id="ARBA00010643"/>
    </source>
</evidence>
<evidence type="ECO:0000256" key="2">
    <source>
        <dbReference type="ARBA" id="ARBA00022714"/>
    </source>
</evidence>
<dbReference type="PANTHER" id="PTHR43342:SF2">
    <property type="entry name" value="POTENTIAL NAD-REDUCING HYDROGENASE SUBUNIT"/>
    <property type="match status" value="1"/>
</dbReference>
<comment type="cofactor">
    <cofactor evidence="7">
        <name>[2Fe-2S] cluster</name>
        <dbReference type="ChEBI" id="CHEBI:190135"/>
    </cofactor>
    <text evidence="7">Binds 1 [2Fe-2S] cluster.</text>
</comment>
<organism evidence="8 9">
    <name type="scientific">Candidatus Thermofonsia Clade 3 bacterium</name>
    <dbReference type="NCBI Taxonomy" id="2364212"/>
    <lineage>
        <taxon>Bacteria</taxon>
        <taxon>Bacillati</taxon>
        <taxon>Chloroflexota</taxon>
        <taxon>Candidatus Thermofontia</taxon>
        <taxon>Candidatus Thermofonsia Clade 3</taxon>
    </lineage>
</organism>
<accession>A0A2M8QGN9</accession>
<dbReference type="CDD" id="cd03064">
    <property type="entry name" value="TRX_Fd_NuoE"/>
    <property type="match status" value="1"/>
</dbReference>
<dbReference type="Gene3D" id="3.40.30.10">
    <property type="entry name" value="Glutaredoxin"/>
    <property type="match status" value="1"/>
</dbReference>
<comment type="cofactor">
    <cofactor evidence="6">
        <name>[2Fe-2S] cluster</name>
        <dbReference type="ChEBI" id="CHEBI:190135"/>
    </cofactor>
</comment>
<feature type="binding site" evidence="7">
    <location>
        <position position="149"/>
    </location>
    <ligand>
        <name>[2Fe-2S] cluster</name>
        <dbReference type="ChEBI" id="CHEBI:190135"/>
    </ligand>
</feature>
<comment type="similarity">
    <text evidence="1">Belongs to the complex I 24 kDa subunit family.</text>
</comment>
<dbReference type="InterPro" id="IPR028431">
    <property type="entry name" value="NADP_DH_HndA-like"/>
</dbReference>
<dbReference type="InterPro" id="IPR041921">
    <property type="entry name" value="NuoE_N"/>
</dbReference>
<protein>
    <recommendedName>
        <fullName evidence="10">Bidirectional hydrogenase complex protein HoxE</fullName>
    </recommendedName>
</protein>